<sequence>MEEFCKKYYRLFANFAESYWLDTTKLKVTAKEQPWVEYEVWVFVGYKDTGRRKRIINRQKYKLSTNGYENLGTSLKHFLFQFNLSTHEVKCAVKGYTDYTDYGLILDFQESENMCWSIVAPGSIRDSIFKNITKYVVEKGINNISIERQRLKNTHL</sequence>
<gene>
    <name evidence="1" type="ORF">SDC9_124534</name>
</gene>
<organism evidence="1">
    <name type="scientific">bioreactor metagenome</name>
    <dbReference type="NCBI Taxonomy" id="1076179"/>
    <lineage>
        <taxon>unclassified sequences</taxon>
        <taxon>metagenomes</taxon>
        <taxon>ecological metagenomes</taxon>
    </lineage>
</organism>
<reference evidence="1" key="1">
    <citation type="submission" date="2019-08" db="EMBL/GenBank/DDBJ databases">
        <authorList>
            <person name="Kucharzyk K."/>
            <person name="Murdoch R.W."/>
            <person name="Higgins S."/>
            <person name="Loffler F."/>
        </authorList>
    </citation>
    <scope>NUCLEOTIDE SEQUENCE</scope>
</reference>
<dbReference type="EMBL" id="VSSQ01028004">
    <property type="protein sequence ID" value="MPM77528.1"/>
    <property type="molecule type" value="Genomic_DNA"/>
</dbReference>
<dbReference type="AlphaFoldDB" id="A0A645CKU8"/>
<name>A0A645CKU8_9ZZZZ</name>
<comment type="caution">
    <text evidence="1">The sequence shown here is derived from an EMBL/GenBank/DDBJ whole genome shotgun (WGS) entry which is preliminary data.</text>
</comment>
<protein>
    <submittedName>
        <fullName evidence="1">Uncharacterized protein</fullName>
    </submittedName>
</protein>
<accession>A0A645CKU8</accession>
<evidence type="ECO:0000313" key="1">
    <source>
        <dbReference type="EMBL" id="MPM77528.1"/>
    </source>
</evidence>
<proteinExistence type="predicted"/>